<evidence type="ECO:0000259" key="2">
    <source>
        <dbReference type="Pfam" id="PF00266"/>
    </source>
</evidence>
<evidence type="ECO:0000313" key="3">
    <source>
        <dbReference type="EMBL" id="SFI49391.1"/>
    </source>
</evidence>
<protein>
    <submittedName>
        <fullName evidence="3">Selenocysteine lyase/Cysteine desulfurase</fullName>
    </submittedName>
</protein>
<dbReference type="AlphaFoldDB" id="A0A1I3IN44"/>
<feature type="domain" description="Aminotransferase class V" evidence="2">
    <location>
        <begin position="54"/>
        <end position="342"/>
    </location>
</feature>
<dbReference type="RefSeq" id="WP_092050938.1">
    <property type="nucleotide sequence ID" value="NZ_FOQD01000009.1"/>
</dbReference>
<dbReference type="InterPro" id="IPR015424">
    <property type="entry name" value="PyrdxlP-dep_Trfase"/>
</dbReference>
<dbReference type="PANTHER" id="PTHR43586">
    <property type="entry name" value="CYSTEINE DESULFURASE"/>
    <property type="match status" value="1"/>
</dbReference>
<evidence type="ECO:0000256" key="1">
    <source>
        <dbReference type="ARBA" id="ARBA00022898"/>
    </source>
</evidence>
<dbReference type="GO" id="GO:0016829">
    <property type="term" value="F:lyase activity"/>
    <property type="evidence" value="ECO:0007669"/>
    <property type="project" value="UniProtKB-KW"/>
</dbReference>
<sequence>MFQSRAARPLINEEYWHGKCYLNTAAEGLPLKACAQAVNRYLDDKSRGEPGRVRFWNEYERARRGAARLFSVPVDQIALVSSTTEALNTIAHAIDWRAGDEVVFTSVEFPSNIFPWVTLQERGVRLRIVHPGTSGVSVDEILEQINSRTRLVTVSQVSYATGQHIDPHPIWERVRNSETLLCVDATQAAARVPVDGRLADFTIASAFKWMNSIHGAAILSVSERALNGQLKGPAGWLSTASCFAADRLEQFHPRTDAQRYQAGMPNFDSVYALAAALDVHTPESVEFYQSALAPLVNRLCDGLSEMGLKVLVPSMAESRAGIVPFAWSEATQLRQQLAASDVFVQGDDGRIRAAIHWYNTLEHVERYLSVLKELLAGSHHRQLENAACSA</sequence>
<keyword evidence="1" id="KW-0663">Pyridoxal phosphate</keyword>
<keyword evidence="4" id="KW-1185">Reference proteome</keyword>
<keyword evidence="3" id="KW-0456">Lyase</keyword>
<reference evidence="4" key="1">
    <citation type="submission" date="2016-10" db="EMBL/GenBank/DDBJ databases">
        <authorList>
            <person name="Varghese N."/>
            <person name="Submissions S."/>
        </authorList>
    </citation>
    <scope>NUCLEOTIDE SEQUENCE [LARGE SCALE GENOMIC DNA]</scope>
    <source>
        <strain evidence="4">DSM 26348</strain>
    </source>
</reference>
<evidence type="ECO:0000313" key="4">
    <source>
        <dbReference type="Proteomes" id="UP000199518"/>
    </source>
</evidence>
<gene>
    <name evidence="3" type="ORF">SAMN05421753_109192</name>
</gene>
<dbReference type="InterPro" id="IPR015421">
    <property type="entry name" value="PyrdxlP-dep_Trfase_major"/>
</dbReference>
<dbReference type="Pfam" id="PF00266">
    <property type="entry name" value="Aminotran_5"/>
    <property type="match status" value="1"/>
</dbReference>
<dbReference type="PANTHER" id="PTHR43586:SF15">
    <property type="entry name" value="BLR3095 PROTEIN"/>
    <property type="match status" value="1"/>
</dbReference>
<dbReference type="Gene3D" id="3.40.640.10">
    <property type="entry name" value="Type I PLP-dependent aspartate aminotransferase-like (Major domain)"/>
    <property type="match status" value="1"/>
</dbReference>
<dbReference type="SUPFAM" id="SSF53383">
    <property type="entry name" value="PLP-dependent transferases"/>
    <property type="match status" value="1"/>
</dbReference>
<dbReference type="STRING" id="1576369.SAMN05421753_109192"/>
<name>A0A1I3IN44_9PLAN</name>
<dbReference type="Proteomes" id="UP000199518">
    <property type="component" value="Unassembled WGS sequence"/>
</dbReference>
<proteinExistence type="predicted"/>
<dbReference type="InterPro" id="IPR015422">
    <property type="entry name" value="PyrdxlP-dep_Trfase_small"/>
</dbReference>
<dbReference type="InterPro" id="IPR000192">
    <property type="entry name" value="Aminotrans_V_dom"/>
</dbReference>
<dbReference type="Gene3D" id="3.90.1150.10">
    <property type="entry name" value="Aspartate Aminotransferase, domain 1"/>
    <property type="match status" value="1"/>
</dbReference>
<organism evidence="3 4">
    <name type="scientific">Planctomicrobium piriforme</name>
    <dbReference type="NCBI Taxonomy" id="1576369"/>
    <lineage>
        <taxon>Bacteria</taxon>
        <taxon>Pseudomonadati</taxon>
        <taxon>Planctomycetota</taxon>
        <taxon>Planctomycetia</taxon>
        <taxon>Planctomycetales</taxon>
        <taxon>Planctomycetaceae</taxon>
        <taxon>Planctomicrobium</taxon>
    </lineage>
</organism>
<dbReference type="OrthoDB" id="9804366at2"/>
<dbReference type="EMBL" id="FOQD01000009">
    <property type="protein sequence ID" value="SFI49391.1"/>
    <property type="molecule type" value="Genomic_DNA"/>
</dbReference>
<accession>A0A1I3IN44</accession>